<sequence length="174" mass="19746">MIRASLAALTLALLSSGTLADSATVYKTVDEDGVVSFSDTPPAEGKTAETLEYSTANSAPDEAYQQRLEDMRETTDRMAADRREREKHRAELRRQSQLARDEALASNQNYDYNDYLGYPGGYAYPYPIYNNRPHHRPRPPRPPLAKPPTGVEALRRNLNNNSQLMRPMLPRREH</sequence>
<feature type="chain" id="PRO_5022801945" evidence="2">
    <location>
        <begin position="21"/>
        <end position="174"/>
    </location>
</feature>
<dbReference type="RefSeq" id="WP_148068211.1">
    <property type="nucleotide sequence ID" value="NZ_VRZA01000003.1"/>
</dbReference>
<evidence type="ECO:0000313" key="4">
    <source>
        <dbReference type="EMBL" id="TXS93869.1"/>
    </source>
</evidence>
<feature type="signal peptide" evidence="2">
    <location>
        <begin position="1"/>
        <end position="20"/>
    </location>
</feature>
<gene>
    <name evidence="4" type="ORF">FV139_09565</name>
</gene>
<reference evidence="4 5" key="1">
    <citation type="submission" date="2019-08" db="EMBL/GenBank/DDBJ databases">
        <title>Parahaliea maris sp. nov., isolated from the surface seawater.</title>
        <authorList>
            <person name="Liu Y."/>
        </authorList>
    </citation>
    <scope>NUCLEOTIDE SEQUENCE [LARGE SCALE GENOMIC DNA]</scope>
    <source>
        <strain evidence="4 5">HSLHS9</strain>
    </source>
</reference>
<feature type="domain" description="DUF4124" evidence="3">
    <location>
        <begin position="13"/>
        <end position="63"/>
    </location>
</feature>
<keyword evidence="5" id="KW-1185">Reference proteome</keyword>
<evidence type="ECO:0000256" key="1">
    <source>
        <dbReference type="SAM" id="MobiDB-lite"/>
    </source>
</evidence>
<dbReference type="EMBL" id="VRZA01000003">
    <property type="protein sequence ID" value="TXS93869.1"/>
    <property type="molecule type" value="Genomic_DNA"/>
</dbReference>
<dbReference type="Proteomes" id="UP000321039">
    <property type="component" value="Unassembled WGS sequence"/>
</dbReference>
<evidence type="ECO:0000313" key="5">
    <source>
        <dbReference type="Proteomes" id="UP000321039"/>
    </source>
</evidence>
<proteinExistence type="predicted"/>
<evidence type="ECO:0000256" key="2">
    <source>
        <dbReference type="SAM" id="SignalP"/>
    </source>
</evidence>
<feature type="region of interest" description="Disordered" evidence="1">
    <location>
        <begin position="131"/>
        <end position="174"/>
    </location>
</feature>
<comment type="caution">
    <text evidence="4">The sequence shown here is derived from an EMBL/GenBank/DDBJ whole genome shotgun (WGS) entry which is preliminary data.</text>
</comment>
<organism evidence="4 5">
    <name type="scientific">Parahaliea maris</name>
    <dbReference type="NCBI Taxonomy" id="2716870"/>
    <lineage>
        <taxon>Bacteria</taxon>
        <taxon>Pseudomonadati</taxon>
        <taxon>Pseudomonadota</taxon>
        <taxon>Gammaproteobacteria</taxon>
        <taxon>Cellvibrionales</taxon>
        <taxon>Halieaceae</taxon>
        <taxon>Parahaliea</taxon>
    </lineage>
</organism>
<evidence type="ECO:0000259" key="3">
    <source>
        <dbReference type="Pfam" id="PF13511"/>
    </source>
</evidence>
<keyword evidence="2" id="KW-0732">Signal</keyword>
<name>A0A5C9A1B4_9GAMM</name>
<dbReference type="Pfam" id="PF13511">
    <property type="entry name" value="DUF4124"/>
    <property type="match status" value="1"/>
</dbReference>
<protein>
    <submittedName>
        <fullName evidence="4">DUF4124 domain-containing protein</fullName>
    </submittedName>
</protein>
<feature type="region of interest" description="Disordered" evidence="1">
    <location>
        <begin position="70"/>
        <end position="102"/>
    </location>
</feature>
<dbReference type="AlphaFoldDB" id="A0A5C9A1B4"/>
<dbReference type="InterPro" id="IPR025392">
    <property type="entry name" value="DUF4124"/>
</dbReference>
<accession>A0A5C9A1B4</accession>